<evidence type="ECO:0000313" key="2">
    <source>
        <dbReference type="Proteomes" id="UP000705283"/>
    </source>
</evidence>
<reference evidence="1" key="1">
    <citation type="submission" date="2020-11" db="EMBL/GenBank/DDBJ databases">
        <authorList>
            <person name="Lee S.D."/>
        </authorList>
    </citation>
    <scope>NUCLEOTIDE SEQUENCE</scope>
    <source>
        <strain evidence="1">SAP-2</strain>
    </source>
</reference>
<evidence type="ECO:0000313" key="1">
    <source>
        <dbReference type="EMBL" id="MBF6635890.1"/>
    </source>
</evidence>
<reference evidence="1" key="2">
    <citation type="submission" date="2022-09" db="EMBL/GenBank/DDBJ databases">
        <title>Rouxiella aceris sp. nov., isolated from tree sap and emended description of the genus Rhouxiella.</title>
        <authorList>
            <person name="Kim I.S."/>
        </authorList>
    </citation>
    <scope>NUCLEOTIDE SEQUENCE</scope>
    <source>
        <strain evidence="1">SAP-2</strain>
    </source>
</reference>
<name>A0AA40WZN2_9GAMM</name>
<gene>
    <name evidence="1" type="ORF">ITX54_04335</name>
</gene>
<dbReference type="RefSeq" id="WP_194977568.1">
    <property type="nucleotide sequence ID" value="NZ_JADMKS010000002.1"/>
</dbReference>
<sequence>MFQPKGRVSILAGNSRVYFNESNEVTVDCQLMAFDAALSCAKKIQESEGYLPRISVAFDHLGIFRLQFLAEGLTNSQKRNPRLNNLHYSIQELYETVSEKYQIALCEISVIHEDSARQHLVHILSTEKIPENIFQRLVTKVHVEQSKKTAELFNRTGDQKLTCGAITKEYFDKAAGGKSNADEFLEVFFEDTKWSRSFAYGRGVQLCHMLGLSTGIRLNLVNAFGEISRGEIIIPP</sequence>
<dbReference type="AlphaFoldDB" id="A0AA40WZN2"/>
<dbReference type="EMBL" id="JADMKS010000002">
    <property type="protein sequence ID" value="MBF6635890.1"/>
    <property type="molecule type" value="Genomic_DNA"/>
</dbReference>
<organism evidence="1 2">
    <name type="scientific">Rouxiella silvae</name>
    <dbReference type="NCBI Taxonomy" id="1646373"/>
    <lineage>
        <taxon>Bacteria</taxon>
        <taxon>Pseudomonadati</taxon>
        <taxon>Pseudomonadota</taxon>
        <taxon>Gammaproteobacteria</taxon>
        <taxon>Enterobacterales</taxon>
        <taxon>Yersiniaceae</taxon>
        <taxon>Rouxiella</taxon>
    </lineage>
</organism>
<dbReference type="Proteomes" id="UP000705283">
    <property type="component" value="Unassembled WGS sequence"/>
</dbReference>
<protein>
    <submittedName>
        <fullName evidence="1">Uncharacterized protein</fullName>
    </submittedName>
</protein>
<accession>A0AA40WZN2</accession>
<proteinExistence type="predicted"/>
<comment type="caution">
    <text evidence="1">The sequence shown here is derived from an EMBL/GenBank/DDBJ whole genome shotgun (WGS) entry which is preliminary data.</text>
</comment>